<dbReference type="Proteomes" id="UP001163850">
    <property type="component" value="Unassembled WGS sequence"/>
</dbReference>
<dbReference type="EMBL" id="MU802056">
    <property type="protein sequence ID" value="KAJ3982577.1"/>
    <property type="molecule type" value="Genomic_DNA"/>
</dbReference>
<evidence type="ECO:0000313" key="2">
    <source>
        <dbReference type="Proteomes" id="UP001163850"/>
    </source>
</evidence>
<name>A0AA38PVX1_9AGAR</name>
<accession>A0AA38PVX1</accession>
<protein>
    <submittedName>
        <fullName evidence="1">Uncharacterized protein</fullName>
    </submittedName>
</protein>
<reference evidence="1" key="1">
    <citation type="submission" date="2022-08" db="EMBL/GenBank/DDBJ databases">
        <authorList>
            <consortium name="DOE Joint Genome Institute"/>
            <person name="Min B."/>
            <person name="Riley R."/>
            <person name="Sierra-Patev S."/>
            <person name="Naranjo-Ortiz M."/>
            <person name="Looney B."/>
            <person name="Konkel Z."/>
            <person name="Slot J.C."/>
            <person name="Sakamoto Y."/>
            <person name="Steenwyk J.L."/>
            <person name="Rokas A."/>
            <person name="Carro J."/>
            <person name="Camarero S."/>
            <person name="Ferreira P."/>
            <person name="Molpeceres G."/>
            <person name="Ruiz-Duenas F.J."/>
            <person name="Serrano A."/>
            <person name="Henrissat B."/>
            <person name="Drula E."/>
            <person name="Hughes K.W."/>
            <person name="Mata J.L."/>
            <person name="Ishikawa N.K."/>
            <person name="Vargas-Isla R."/>
            <person name="Ushijima S."/>
            <person name="Smith C.A."/>
            <person name="Ahrendt S."/>
            <person name="Andreopoulos W."/>
            <person name="He G."/>
            <person name="Labutti K."/>
            <person name="Lipzen A."/>
            <person name="Ng V."/>
            <person name="Sandor L."/>
            <person name="Barry K."/>
            <person name="Martinez A.T."/>
            <person name="Xiao Y."/>
            <person name="Gibbons J.G."/>
            <person name="Terashima K."/>
            <person name="Hibbett D.S."/>
            <person name="Grigoriev I.V."/>
        </authorList>
    </citation>
    <scope>NUCLEOTIDE SEQUENCE</scope>
    <source>
        <strain evidence="1">TFB7829</strain>
    </source>
</reference>
<organism evidence="1 2">
    <name type="scientific">Lentinula detonsa</name>
    <dbReference type="NCBI Taxonomy" id="2804962"/>
    <lineage>
        <taxon>Eukaryota</taxon>
        <taxon>Fungi</taxon>
        <taxon>Dikarya</taxon>
        <taxon>Basidiomycota</taxon>
        <taxon>Agaricomycotina</taxon>
        <taxon>Agaricomycetes</taxon>
        <taxon>Agaricomycetidae</taxon>
        <taxon>Agaricales</taxon>
        <taxon>Marasmiineae</taxon>
        <taxon>Omphalotaceae</taxon>
        <taxon>Lentinula</taxon>
    </lineage>
</organism>
<comment type="caution">
    <text evidence="1">The sequence shown here is derived from an EMBL/GenBank/DDBJ whole genome shotgun (WGS) entry which is preliminary data.</text>
</comment>
<sequence length="169" mass="18803">MGHKFERVQAIAIASCIAVLGSSDGISKRWWREGAICLSGNHRSTAASKASKSLSFEGWEVKNMRLVEDRKAKTSTNFVKTMMFSLIIVGPWGNPHLQIHSTIHTASFNDQREYTTRGGVFTQALSAQDGKIITLEWNKSFVDVIEQLYWMVGTRAALEVIDGNVLANK</sequence>
<evidence type="ECO:0000313" key="1">
    <source>
        <dbReference type="EMBL" id="KAJ3982577.1"/>
    </source>
</evidence>
<gene>
    <name evidence="1" type="ORF">F5890DRAFT_1476031</name>
</gene>
<proteinExistence type="predicted"/>
<dbReference type="AlphaFoldDB" id="A0AA38PVX1"/>